<dbReference type="Gene3D" id="3.40.50.300">
    <property type="entry name" value="P-loop containing nucleotide triphosphate hydrolases"/>
    <property type="match status" value="1"/>
</dbReference>
<feature type="domain" description="ABC transmembrane type-1" evidence="12">
    <location>
        <begin position="35"/>
        <end position="317"/>
    </location>
</feature>
<keyword evidence="2" id="KW-0813">Transport</keyword>
<reference evidence="13 14" key="1">
    <citation type="submission" date="2020-02" db="EMBL/GenBank/DDBJ databases">
        <authorList>
            <person name="Zheng R.K."/>
            <person name="Sun C.M."/>
        </authorList>
    </citation>
    <scope>NUCLEOTIDE SEQUENCE [LARGE SCALE GENOMIC DNA]</scope>
    <source>
        <strain evidence="14">rifampicinis</strain>
    </source>
</reference>
<dbReference type="InterPro" id="IPR027417">
    <property type="entry name" value="P-loop_NTPase"/>
</dbReference>
<dbReference type="InterPro" id="IPR003439">
    <property type="entry name" value="ABC_transporter-like_ATP-bd"/>
</dbReference>
<feature type="region of interest" description="Disordered" evidence="9">
    <location>
        <begin position="586"/>
        <end position="605"/>
    </location>
</feature>
<evidence type="ECO:0000256" key="1">
    <source>
        <dbReference type="ARBA" id="ARBA00004651"/>
    </source>
</evidence>
<dbReference type="SMART" id="SM00382">
    <property type="entry name" value="AAA"/>
    <property type="match status" value="1"/>
</dbReference>
<evidence type="ECO:0000256" key="8">
    <source>
        <dbReference type="ARBA" id="ARBA00023136"/>
    </source>
</evidence>
<dbReference type="Pfam" id="PF00005">
    <property type="entry name" value="ABC_tran"/>
    <property type="match status" value="1"/>
</dbReference>
<evidence type="ECO:0000256" key="5">
    <source>
        <dbReference type="ARBA" id="ARBA00022741"/>
    </source>
</evidence>
<gene>
    <name evidence="13" type="ORF">G4Y79_21975</name>
</gene>
<dbReference type="InterPro" id="IPR039421">
    <property type="entry name" value="Type_1_exporter"/>
</dbReference>
<dbReference type="PANTHER" id="PTHR43394:SF1">
    <property type="entry name" value="ATP-BINDING CASSETTE SUB-FAMILY B MEMBER 10, MITOCHONDRIAL"/>
    <property type="match status" value="1"/>
</dbReference>
<evidence type="ECO:0000313" key="13">
    <source>
        <dbReference type="EMBL" id="QPC82321.1"/>
    </source>
</evidence>
<dbReference type="FunFam" id="3.40.50.300:FF:000221">
    <property type="entry name" value="Multidrug ABC transporter ATP-binding protein"/>
    <property type="match status" value="1"/>
</dbReference>
<dbReference type="Pfam" id="PF00664">
    <property type="entry name" value="ABC_membrane"/>
    <property type="match status" value="1"/>
</dbReference>
<dbReference type="GO" id="GO:0005524">
    <property type="term" value="F:ATP binding"/>
    <property type="evidence" value="ECO:0007669"/>
    <property type="project" value="UniProtKB-KW"/>
</dbReference>
<dbReference type="InterPro" id="IPR011527">
    <property type="entry name" value="ABC1_TM_dom"/>
</dbReference>
<dbReference type="GO" id="GO:0016887">
    <property type="term" value="F:ATP hydrolysis activity"/>
    <property type="evidence" value="ECO:0007669"/>
    <property type="project" value="InterPro"/>
</dbReference>
<evidence type="ECO:0000256" key="10">
    <source>
        <dbReference type="SAM" id="Phobius"/>
    </source>
</evidence>
<evidence type="ECO:0000256" key="2">
    <source>
        <dbReference type="ARBA" id="ARBA00022448"/>
    </source>
</evidence>
<keyword evidence="4 10" id="KW-0812">Transmembrane</keyword>
<dbReference type="GO" id="GO:0005886">
    <property type="term" value="C:plasma membrane"/>
    <property type="evidence" value="ECO:0007669"/>
    <property type="project" value="UniProtKB-SubCell"/>
</dbReference>
<feature type="domain" description="ABC transporter" evidence="11">
    <location>
        <begin position="350"/>
        <end position="583"/>
    </location>
</feature>
<protein>
    <submittedName>
        <fullName evidence="13">ABC transporter ATP-binding protein</fullName>
    </submittedName>
</protein>
<dbReference type="PANTHER" id="PTHR43394">
    <property type="entry name" value="ATP-DEPENDENT PERMEASE MDL1, MITOCHONDRIAL"/>
    <property type="match status" value="1"/>
</dbReference>
<dbReference type="PROSITE" id="PS50929">
    <property type="entry name" value="ABC_TM1F"/>
    <property type="match status" value="1"/>
</dbReference>
<evidence type="ECO:0000256" key="9">
    <source>
        <dbReference type="SAM" id="MobiDB-lite"/>
    </source>
</evidence>
<dbReference type="InterPro" id="IPR036640">
    <property type="entry name" value="ABC1_TM_sf"/>
</dbReference>
<evidence type="ECO:0000259" key="11">
    <source>
        <dbReference type="PROSITE" id="PS50893"/>
    </source>
</evidence>
<dbReference type="AlphaFoldDB" id="A0A7S8IE77"/>
<keyword evidence="8 10" id="KW-0472">Membrane</keyword>
<evidence type="ECO:0000256" key="7">
    <source>
        <dbReference type="ARBA" id="ARBA00022989"/>
    </source>
</evidence>
<accession>A0A7S8IE77</accession>
<dbReference type="InterPro" id="IPR003593">
    <property type="entry name" value="AAA+_ATPase"/>
</dbReference>
<proteinExistence type="predicted"/>
<name>A0A7S8IE77_9CHLR</name>
<dbReference type="PROSITE" id="PS50893">
    <property type="entry name" value="ABC_TRANSPORTER_2"/>
    <property type="match status" value="1"/>
</dbReference>
<keyword evidence="7 10" id="KW-1133">Transmembrane helix</keyword>
<evidence type="ECO:0000313" key="14">
    <source>
        <dbReference type="Proteomes" id="UP000594468"/>
    </source>
</evidence>
<organism evidence="13 14">
    <name type="scientific">Phototrophicus methaneseepsis</name>
    <dbReference type="NCBI Taxonomy" id="2710758"/>
    <lineage>
        <taxon>Bacteria</taxon>
        <taxon>Bacillati</taxon>
        <taxon>Chloroflexota</taxon>
        <taxon>Candidatus Thermofontia</taxon>
        <taxon>Phototrophicales</taxon>
        <taxon>Phototrophicaceae</taxon>
        <taxon>Phototrophicus</taxon>
    </lineage>
</organism>
<dbReference type="PROSITE" id="PS00211">
    <property type="entry name" value="ABC_TRANSPORTER_1"/>
    <property type="match status" value="1"/>
</dbReference>
<dbReference type="CDD" id="cd07346">
    <property type="entry name" value="ABC_6TM_exporters"/>
    <property type="match status" value="1"/>
</dbReference>
<dbReference type="KEGG" id="pmet:G4Y79_21975"/>
<dbReference type="SUPFAM" id="SSF90123">
    <property type="entry name" value="ABC transporter transmembrane region"/>
    <property type="match status" value="1"/>
</dbReference>
<dbReference type="Proteomes" id="UP000594468">
    <property type="component" value="Chromosome"/>
</dbReference>
<sequence>MTTVSPSRMPRVPQSREANMRWLFSFVQQHRFAAIASLLFGVLGGITTALEPYLIGFIIDNIRTSVDMDLITRDVLLLLGLSVISVIAFFGQRHYSGVVAYAVHFDIRKAVFDNMVTLDDDFYKRFATGDLISRMFSDLNWVWRLLALVFNRAGSAFVVAILAFFLLATVNLPLTIVVFVTLAFNTFLQIRAGLFLIPISEDVQDQAGVVSALVQDTATGIETIKSFGREAGAAEAFMRENREYRRIWLYFKRRNEPVGMLPQMMIQLTTGLVVLLGGAMAVEGQITLGNFAQFLLYLGLIRQVMLQLGTIYQRGLQVRGAMERITPLLQAPKIDDSIDAITLTEARGDIKMENVNYRIGNDWLLRDIDLDIPAGSVVGLVGATGCGKTMLVNLLARVMDPTTGNVIIDGHDVRHLKLDDLRSAVAYVPQATFLFSQPLHENVRMGKPDLQEVELERAVHISRLSNDLPHMPHGLETLVGERGVMLSGGQKQRVAIARAIARDPAILVLDDALSSVDTQTAADILNDMRQVLSTRTSIIIAHRIATVKNADRIIVMEKGSIVEQGTHDELIAQDGLYARMVERELAEEAQEEARESGKEPQSHGR</sequence>
<dbReference type="SUPFAM" id="SSF52540">
    <property type="entry name" value="P-loop containing nucleoside triphosphate hydrolases"/>
    <property type="match status" value="1"/>
</dbReference>
<comment type="subcellular location">
    <subcellularLocation>
        <location evidence="1">Cell membrane</location>
        <topology evidence="1">Multi-pass membrane protein</topology>
    </subcellularLocation>
</comment>
<evidence type="ECO:0000256" key="6">
    <source>
        <dbReference type="ARBA" id="ARBA00022840"/>
    </source>
</evidence>
<feature type="transmembrane region" description="Helical" evidence="10">
    <location>
        <begin position="32"/>
        <end position="50"/>
    </location>
</feature>
<dbReference type="EMBL" id="CP062983">
    <property type="protein sequence ID" value="QPC82321.1"/>
    <property type="molecule type" value="Genomic_DNA"/>
</dbReference>
<dbReference type="Gene3D" id="1.20.1560.10">
    <property type="entry name" value="ABC transporter type 1, transmembrane domain"/>
    <property type="match status" value="1"/>
</dbReference>
<evidence type="ECO:0000256" key="4">
    <source>
        <dbReference type="ARBA" id="ARBA00022692"/>
    </source>
</evidence>
<keyword evidence="6 13" id="KW-0067">ATP-binding</keyword>
<dbReference type="RefSeq" id="WP_195170390.1">
    <property type="nucleotide sequence ID" value="NZ_CP062983.1"/>
</dbReference>
<keyword evidence="14" id="KW-1185">Reference proteome</keyword>
<evidence type="ECO:0000256" key="3">
    <source>
        <dbReference type="ARBA" id="ARBA00022475"/>
    </source>
</evidence>
<dbReference type="GO" id="GO:0015421">
    <property type="term" value="F:ABC-type oligopeptide transporter activity"/>
    <property type="evidence" value="ECO:0007669"/>
    <property type="project" value="TreeGrafter"/>
</dbReference>
<evidence type="ECO:0000259" key="12">
    <source>
        <dbReference type="PROSITE" id="PS50929"/>
    </source>
</evidence>
<dbReference type="InterPro" id="IPR017871">
    <property type="entry name" value="ABC_transporter-like_CS"/>
</dbReference>
<keyword evidence="5" id="KW-0547">Nucleotide-binding</keyword>
<feature type="transmembrane region" description="Helical" evidence="10">
    <location>
        <begin position="70"/>
        <end position="90"/>
    </location>
</feature>
<keyword evidence="3" id="KW-1003">Cell membrane</keyword>